<dbReference type="RefSeq" id="WP_132778619.1">
    <property type="nucleotide sequence ID" value="NZ_SMBZ01000044.1"/>
</dbReference>
<protein>
    <submittedName>
        <fullName evidence="1">Uncharacterized protein</fullName>
    </submittedName>
</protein>
<reference evidence="1 2" key="1">
    <citation type="submission" date="2019-03" db="EMBL/GenBank/DDBJ databases">
        <title>Genomic Encyclopedia of Type Strains, Phase IV (KMG-IV): sequencing the most valuable type-strain genomes for metagenomic binning, comparative biology and taxonomic classification.</title>
        <authorList>
            <person name="Goeker M."/>
        </authorList>
    </citation>
    <scope>NUCLEOTIDE SEQUENCE [LARGE SCALE GENOMIC DNA]</scope>
    <source>
        <strain evidence="1 2">DSM 22362</strain>
    </source>
</reference>
<gene>
    <name evidence="1" type="ORF">EDC17_104439</name>
</gene>
<keyword evidence="2" id="KW-1185">Reference proteome</keyword>
<comment type="caution">
    <text evidence="1">The sequence shown here is derived from an EMBL/GenBank/DDBJ whole genome shotgun (WGS) entry which is preliminary data.</text>
</comment>
<dbReference type="OrthoDB" id="5726170at2"/>
<name>A0A4R3VRT1_9SPHI</name>
<dbReference type="AlphaFoldDB" id="A0A4R3VRT1"/>
<sequence>MSEGTLSHINTKGSVITFDTNYVGRYKVTVKSKDSQYDFTPYETIIQAKVGANGFIWPGKDGNGNLLPVGKYEIEVSIASIEGEVHFPYFDMEINPNGLKLERYDRLTESYESAILYWDDSLIPLDLNSIINSI</sequence>
<proteinExistence type="predicted"/>
<accession>A0A4R3VRT1</accession>
<dbReference type="EMBL" id="SMBZ01000044">
    <property type="protein sequence ID" value="TCV08501.1"/>
    <property type="molecule type" value="Genomic_DNA"/>
</dbReference>
<evidence type="ECO:0000313" key="2">
    <source>
        <dbReference type="Proteomes" id="UP000295197"/>
    </source>
</evidence>
<dbReference type="Proteomes" id="UP000295197">
    <property type="component" value="Unassembled WGS sequence"/>
</dbReference>
<organism evidence="1 2">
    <name type="scientific">Sphingobacterium alimentarium</name>
    <dbReference type="NCBI Taxonomy" id="797292"/>
    <lineage>
        <taxon>Bacteria</taxon>
        <taxon>Pseudomonadati</taxon>
        <taxon>Bacteroidota</taxon>
        <taxon>Sphingobacteriia</taxon>
        <taxon>Sphingobacteriales</taxon>
        <taxon>Sphingobacteriaceae</taxon>
        <taxon>Sphingobacterium</taxon>
    </lineage>
</organism>
<evidence type="ECO:0000313" key="1">
    <source>
        <dbReference type="EMBL" id="TCV08501.1"/>
    </source>
</evidence>